<protein>
    <submittedName>
        <fullName evidence="2">PF11137 family protein</fullName>
    </submittedName>
</protein>
<evidence type="ECO:0000256" key="1">
    <source>
        <dbReference type="SAM" id="Phobius"/>
    </source>
</evidence>
<keyword evidence="1" id="KW-0472">Membrane</keyword>
<evidence type="ECO:0000313" key="3">
    <source>
        <dbReference type="Proteomes" id="UP000025756"/>
    </source>
</evidence>
<keyword evidence="3" id="KW-1185">Reference proteome</keyword>
<evidence type="ECO:0000313" key="2">
    <source>
        <dbReference type="EMBL" id="KCV38206.1"/>
    </source>
</evidence>
<comment type="caution">
    <text evidence="2">The sequence shown here is derived from an EMBL/GenBank/DDBJ whole genome shotgun (WGS) entry which is preliminary data.</text>
</comment>
<dbReference type="Proteomes" id="UP000025756">
    <property type="component" value="Unassembled WGS sequence"/>
</dbReference>
<gene>
    <name evidence="2" type="ORF">L490_4647</name>
</gene>
<feature type="transmembrane region" description="Helical" evidence="1">
    <location>
        <begin position="53"/>
        <end position="77"/>
    </location>
</feature>
<keyword evidence="1" id="KW-0812">Transmembrane</keyword>
<reference evidence="2 3" key="1">
    <citation type="submission" date="2014-03" db="EMBL/GenBank/DDBJ databases">
        <title>Genome sequence of Bordetella bronchiseptica.</title>
        <authorList>
            <person name="Harvill E."/>
            <person name="Goodfield L.L."/>
            <person name="Ivanov Y.V."/>
            <person name="Meyer J.A."/>
            <person name="Muse S.J."/>
            <person name="Jacobs N."/>
            <person name="Bendor L."/>
            <person name="Smallridge W.E."/>
            <person name="Brinkac L.M."/>
            <person name="Sanka R."/>
            <person name="Kim M."/>
            <person name="Losada L."/>
        </authorList>
    </citation>
    <scope>NUCLEOTIDE SEQUENCE [LARGE SCALE GENOMIC DNA]</scope>
    <source>
        <strain evidence="2 3">00-P-2796</strain>
    </source>
</reference>
<dbReference type="Pfam" id="PF11137">
    <property type="entry name" value="DUF2909"/>
    <property type="match status" value="1"/>
</dbReference>
<accession>A0ABR4RNX3</accession>
<name>A0ABR4RNX3_BORBO</name>
<dbReference type="InterPro" id="IPR021313">
    <property type="entry name" value="DUF2909"/>
</dbReference>
<keyword evidence="1" id="KW-1133">Transmembrane helix</keyword>
<organism evidence="2 3">
    <name type="scientific">Bordetella bronchiseptica 00-P-2796</name>
    <dbReference type="NCBI Taxonomy" id="1331199"/>
    <lineage>
        <taxon>Bacteria</taxon>
        <taxon>Pseudomonadati</taxon>
        <taxon>Pseudomonadota</taxon>
        <taxon>Betaproteobacteria</taxon>
        <taxon>Burkholderiales</taxon>
        <taxon>Alcaligenaceae</taxon>
        <taxon>Bordetella</taxon>
    </lineage>
</organism>
<dbReference type="EMBL" id="JGWH01000017">
    <property type="protein sequence ID" value="KCV38206.1"/>
    <property type="molecule type" value="Genomic_DNA"/>
</dbReference>
<dbReference type="NCBIfam" id="NF033233">
    <property type="entry name" value="twin_helix"/>
    <property type="match status" value="1"/>
</dbReference>
<feature type="transmembrane region" description="Helical" evidence="1">
    <location>
        <begin position="20"/>
        <end position="41"/>
    </location>
</feature>
<proteinExistence type="predicted"/>
<sequence>MRSSHVCNNFRFAPEACMRVIVIVAFIGILASLASALVYLMKDKGSTNRTVNALTVRIGLSVALFLFVLLAHHLGWIESTGLR</sequence>